<comment type="caution">
    <text evidence="2">The sequence shown here is derived from an EMBL/GenBank/DDBJ whole genome shotgun (WGS) entry which is preliminary data.</text>
</comment>
<evidence type="ECO:0000313" key="2">
    <source>
        <dbReference type="EMBL" id="OIQ73061.1"/>
    </source>
</evidence>
<dbReference type="InterPro" id="IPR019253">
    <property type="entry name" value="DUF2244_TM"/>
</dbReference>
<proteinExistence type="predicted"/>
<feature type="transmembrane region" description="Helical" evidence="1">
    <location>
        <begin position="45"/>
        <end position="67"/>
    </location>
</feature>
<dbReference type="Pfam" id="PF10003">
    <property type="entry name" value="DUF2244"/>
    <property type="match status" value="1"/>
</dbReference>
<keyword evidence="1" id="KW-0472">Membrane</keyword>
<evidence type="ECO:0000256" key="1">
    <source>
        <dbReference type="SAM" id="Phobius"/>
    </source>
</evidence>
<dbReference type="AlphaFoldDB" id="A0A1J5QAR1"/>
<accession>A0A1J5QAR1</accession>
<name>A0A1J5QAR1_9ZZZZ</name>
<dbReference type="EMBL" id="MLJW01003019">
    <property type="protein sequence ID" value="OIQ73061.1"/>
    <property type="molecule type" value="Genomic_DNA"/>
</dbReference>
<sequence length="171" mass="18632">MDKAVCAEGGLIDGLQVSTPVAPATEEGMHVWRFRRNCSISPGQLLSVFISFAFFSSLIAAFCWSAGARLVTPFTGLEVLAVGVALLVYARHAADLELVSISAQSMVIEWENAGRVERAEFNPRWVRIAFTESGLVEVSESGRCAVIGRHIRPEGREKLARDLRRAILASS</sequence>
<keyword evidence="1" id="KW-0812">Transmembrane</keyword>
<reference evidence="2" key="1">
    <citation type="submission" date="2016-10" db="EMBL/GenBank/DDBJ databases">
        <title>Sequence of Gallionella enrichment culture.</title>
        <authorList>
            <person name="Poehlein A."/>
            <person name="Muehling M."/>
            <person name="Daniel R."/>
        </authorList>
    </citation>
    <scope>NUCLEOTIDE SEQUENCE</scope>
</reference>
<gene>
    <name evidence="2" type="ORF">GALL_453070</name>
</gene>
<evidence type="ECO:0008006" key="3">
    <source>
        <dbReference type="Google" id="ProtNLM"/>
    </source>
</evidence>
<organism evidence="2">
    <name type="scientific">mine drainage metagenome</name>
    <dbReference type="NCBI Taxonomy" id="410659"/>
    <lineage>
        <taxon>unclassified sequences</taxon>
        <taxon>metagenomes</taxon>
        <taxon>ecological metagenomes</taxon>
    </lineage>
</organism>
<protein>
    <recommendedName>
        <fullName evidence="3">Integral membrane protein</fullName>
    </recommendedName>
</protein>
<keyword evidence="1" id="KW-1133">Transmembrane helix</keyword>
<feature type="transmembrane region" description="Helical" evidence="1">
    <location>
        <begin position="73"/>
        <end position="90"/>
    </location>
</feature>